<name>C6HWG9_9BACT</name>
<dbReference type="EMBL" id="GG693870">
    <property type="protein sequence ID" value="EES52945.1"/>
    <property type="molecule type" value="Genomic_DNA"/>
</dbReference>
<evidence type="ECO:0000313" key="3">
    <source>
        <dbReference type="Proteomes" id="UP000009374"/>
    </source>
</evidence>
<keyword evidence="3" id="KW-1185">Reference proteome</keyword>
<dbReference type="AlphaFoldDB" id="C6HWG9"/>
<reference evidence="2 3" key="1">
    <citation type="journal article" date="2009" name="Appl. Environ. Microbiol.">
        <title>Community genomic and proteomic analyses of chemoautotrophic iron-oxidizing "Leptospirillum rubarum" (Group II) and "Leptospirillum ferrodiazotrophum" (Group III) bacteria in acid mine drainage biofilms.</title>
        <authorList>
            <person name="Goltsman D.S."/>
            <person name="Denef V.J."/>
            <person name="Singer S.W."/>
            <person name="VerBerkmoes N.C."/>
            <person name="Lefsrud M."/>
            <person name="Mueller R.S."/>
            <person name="Dick G.J."/>
            <person name="Sun C.L."/>
            <person name="Wheeler K.E."/>
            <person name="Zemla A."/>
            <person name="Baker B.J."/>
            <person name="Hauser L."/>
            <person name="Land M."/>
            <person name="Shah M.B."/>
            <person name="Thelen M.P."/>
            <person name="Hettich R.L."/>
            <person name="Banfield J.F."/>
        </authorList>
    </citation>
    <scope>NUCLEOTIDE SEQUENCE [LARGE SCALE GENOMIC DNA]</scope>
</reference>
<gene>
    <name evidence="2" type="ORF">UBAL3_80630004</name>
</gene>
<evidence type="ECO:0000259" key="1">
    <source>
        <dbReference type="Pfam" id="PF01370"/>
    </source>
</evidence>
<dbReference type="InterPro" id="IPR051207">
    <property type="entry name" value="ComplexI_NDUFA9_subunit"/>
</dbReference>
<dbReference type="SUPFAM" id="SSF51735">
    <property type="entry name" value="NAD(P)-binding Rossmann-fold domains"/>
    <property type="match status" value="1"/>
</dbReference>
<dbReference type="PANTHER" id="PTHR12126">
    <property type="entry name" value="NADH-UBIQUINONE OXIDOREDUCTASE 39 KDA SUBUNIT-RELATED"/>
    <property type="match status" value="1"/>
</dbReference>
<protein>
    <submittedName>
        <fullName evidence="2">NAD-dependent epimerase/dehydratase</fullName>
    </submittedName>
</protein>
<accession>C6HWG9</accession>
<dbReference type="Gene3D" id="3.40.50.720">
    <property type="entry name" value="NAD(P)-binding Rossmann-like Domain"/>
    <property type="match status" value="1"/>
</dbReference>
<dbReference type="PANTHER" id="PTHR12126:SF11">
    <property type="entry name" value="NADH DEHYDROGENASE [UBIQUINONE] 1 ALPHA SUBCOMPLEX SUBUNIT 9, MITOCHONDRIAL"/>
    <property type="match status" value="1"/>
</dbReference>
<dbReference type="InterPro" id="IPR001509">
    <property type="entry name" value="Epimerase_deHydtase"/>
</dbReference>
<organism evidence="2 3">
    <name type="scientific">Leptospirillum ferrodiazotrophum</name>
    <dbReference type="NCBI Taxonomy" id="412449"/>
    <lineage>
        <taxon>Bacteria</taxon>
        <taxon>Pseudomonadati</taxon>
        <taxon>Nitrospirota</taxon>
        <taxon>Nitrospiria</taxon>
        <taxon>Nitrospirales</taxon>
        <taxon>Nitrospiraceae</taxon>
        <taxon>Leptospirillum</taxon>
    </lineage>
</organism>
<dbReference type="Proteomes" id="UP000009374">
    <property type="component" value="Unassembled WGS sequence"/>
</dbReference>
<dbReference type="Pfam" id="PF01370">
    <property type="entry name" value="Epimerase"/>
    <property type="match status" value="1"/>
</dbReference>
<evidence type="ECO:0000313" key="2">
    <source>
        <dbReference type="EMBL" id="EES52945.1"/>
    </source>
</evidence>
<proteinExistence type="predicted"/>
<feature type="domain" description="NAD-dependent epimerase/dehydratase" evidence="1">
    <location>
        <begin position="11"/>
        <end position="212"/>
    </location>
</feature>
<dbReference type="GO" id="GO:0044877">
    <property type="term" value="F:protein-containing complex binding"/>
    <property type="evidence" value="ECO:0007669"/>
    <property type="project" value="TreeGrafter"/>
</dbReference>
<sequence length="299" mass="32751">MNDATQEIHAVIGGTGFVGRYLADALRNTGKARVRLLARKHPDSLPPETEFYPIDAVSGMGMKEGLSRANVVWYLPGILAETREQSYEMVHHQGVVNTLSAVDQRSLRRIVHISAVGTAPNAPSAYHRTKARGEEALRNSLLPYTIVRPSLVFGKGDRSINQFLDIARLVHVLPMIGPGTARVQPIFAGDLARLCVMIAERAETLGKIYEAGGPRIYTYRQMMETLKNSCHLKSPILGAPVAIMMASAVLQKLLLPRPFLTPDVLRMALSDNVPDKNACVADFGMTLLALEAWLEGSDQ</sequence>
<dbReference type="InterPro" id="IPR036291">
    <property type="entry name" value="NAD(P)-bd_dom_sf"/>
</dbReference>